<comment type="caution">
    <text evidence="3">The sequence shown here is derived from an EMBL/GenBank/DDBJ whole genome shotgun (WGS) entry which is preliminary data.</text>
</comment>
<dbReference type="PANTHER" id="PTHR46268:SF8">
    <property type="entry name" value="UNIVERSAL STRESS PROTEIN SLL1388"/>
    <property type="match status" value="1"/>
</dbReference>
<gene>
    <name evidence="3" type="ORF">KME60_03920</name>
</gene>
<dbReference type="PRINTS" id="PR01438">
    <property type="entry name" value="UNVRSLSTRESS"/>
</dbReference>
<dbReference type="Pfam" id="PF00582">
    <property type="entry name" value="Usp"/>
    <property type="match status" value="1"/>
</dbReference>
<evidence type="ECO:0000313" key="4">
    <source>
        <dbReference type="Proteomes" id="UP000729701"/>
    </source>
</evidence>
<reference evidence="3" key="1">
    <citation type="submission" date="2021-05" db="EMBL/GenBank/DDBJ databases">
        <authorList>
            <person name="Pietrasiak N."/>
            <person name="Ward R."/>
            <person name="Stajich J.E."/>
            <person name="Kurbessoian T."/>
        </authorList>
    </citation>
    <scope>NUCLEOTIDE SEQUENCE</scope>
    <source>
        <strain evidence="3">GSE-NOS-MK-12-04C</strain>
    </source>
</reference>
<proteinExistence type="inferred from homology"/>
<name>A0A951QL98_9CYAN</name>
<dbReference type="CDD" id="cd00293">
    <property type="entry name" value="USP-like"/>
    <property type="match status" value="1"/>
</dbReference>
<dbReference type="Gene3D" id="3.40.50.620">
    <property type="entry name" value="HUPs"/>
    <property type="match status" value="1"/>
</dbReference>
<accession>A0A951QL98</accession>
<dbReference type="PIRSF" id="PIRSF006276">
    <property type="entry name" value="UspA"/>
    <property type="match status" value="1"/>
</dbReference>
<dbReference type="AlphaFoldDB" id="A0A951QL98"/>
<dbReference type="SUPFAM" id="SSF52402">
    <property type="entry name" value="Adenine nucleotide alpha hydrolases-like"/>
    <property type="match status" value="1"/>
</dbReference>
<sequence>MFHKILVAVDNTDIGRHIFDEALYTAKTTGAEMMLLHVVSPFDEQYPYPAYIYPYPIVPSVRNEAVKEYMGEWEALKQKGIDFLTLLCNQAIASGVTTEFTQYLGDPGRMICDIARDWEADLIVVGRHGRSGLREFLLGSVSNYVLHHAPCSVLTVQQGIKATTEETQEVEATKA</sequence>
<feature type="domain" description="UspA" evidence="2">
    <location>
        <begin position="1"/>
        <end position="156"/>
    </location>
</feature>
<dbReference type="InterPro" id="IPR006015">
    <property type="entry name" value="Universal_stress_UspA"/>
</dbReference>
<organism evidence="3 4">
    <name type="scientific">Cyanomargarita calcarea GSE-NOS-MK-12-04C</name>
    <dbReference type="NCBI Taxonomy" id="2839659"/>
    <lineage>
        <taxon>Bacteria</taxon>
        <taxon>Bacillati</taxon>
        <taxon>Cyanobacteriota</taxon>
        <taxon>Cyanophyceae</taxon>
        <taxon>Nostocales</taxon>
        <taxon>Cyanomargaritaceae</taxon>
        <taxon>Cyanomargarita</taxon>
    </lineage>
</organism>
<comment type="similarity">
    <text evidence="1">Belongs to the universal stress protein A family.</text>
</comment>
<evidence type="ECO:0000256" key="1">
    <source>
        <dbReference type="ARBA" id="ARBA00008791"/>
    </source>
</evidence>
<reference evidence="3" key="2">
    <citation type="journal article" date="2022" name="Microbiol. Resour. Announc.">
        <title>Metagenome Sequencing to Explore Phylogenomics of Terrestrial Cyanobacteria.</title>
        <authorList>
            <person name="Ward R.D."/>
            <person name="Stajich J.E."/>
            <person name="Johansen J.R."/>
            <person name="Huntemann M."/>
            <person name="Clum A."/>
            <person name="Foster B."/>
            <person name="Foster B."/>
            <person name="Roux S."/>
            <person name="Palaniappan K."/>
            <person name="Varghese N."/>
            <person name="Mukherjee S."/>
            <person name="Reddy T.B.K."/>
            <person name="Daum C."/>
            <person name="Copeland A."/>
            <person name="Chen I.A."/>
            <person name="Ivanova N.N."/>
            <person name="Kyrpides N.C."/>
            <person name="Shapiro N."/>
            <person name="Eloe-Fadrosh E.A."/>
            <person name="Pietrasiak N."/>
        </authorList>
    </citation>
    <scope>NUCLEOTIDE SEQUENCE</scope>
    <source>
        <strain evidence="3">GSE-NOS-MK-12-04C</strain>
    </source>
</reference>
<dbReference type="PANTHER" id="PTHR46268">
    <property type="entry name" value="STRESS RESPONSE PROTEIN NHAX"/>
    <property type="match status" value="1"/>
</dbReference>
<dbReference type="InterPro" id="IPR014729">
    <property type="entry name" value="Rossmann-like_a/b/a_fold"/>
</dbReference>
<evidence type="ECO:0000259" key="2">
    <source>
        <dbReference type="Pfam" id="PF00582"/>
    </source>
</evidence>
<protein>
    <submittedName>
        <fullName evidence="3">Universal stress protein</fullName>
    </submittedName>
</protein>
<dbReference type="EMBL" id="JAHHGZ010000003">
    <property type="protein sequence ID" value="MBW4666595.1"/>
    <property type="molecule type" value="Genomic_DNA"/>
</dbReference>
<dbReference type="Proteomes" id="UP000729701">
    <property type="component" value="Unassembled WGS sequence"/>
</dbReference>
<dbReference type="InterPro" id="IPR006016">
    <property type="entry name" value="UspA"/>
</dbReference>
<evidence type="ECO:0000313" key="3">
    <source>
        <dbReference type="EMBL" id="MBW4666595.1"/>
    </source>
</evidence>